<proteinExistence type="predicted"/>
<dbReference type="RefSeq" id="WP_394843461.1">
    <property type="nucleotide sequence ID" value="NZ_CP089982.1"/>
</dbReference>
<sequence>MKPRIAMVAAAVVALAGAREAHAFERQHHLGFGGGFSLLKAENTSLAPGGGGALHYSYGLKDNLNLLVEGGTSVLSIPATEGFAGASGSRTLLLSHAAAGIGYSFDVVQWVPYVGLLGGGYLVHGPASDGVVGAAGAQAALGIDYQVSRSFSVGLALRQHFLLSKISTYPSYTTAFLRAEYVWGW</sequence>
<accession>A0ABZ2K2K7</accession>
<gene>
    <name evidence="2" type="ORF">LZC95_41240</name>
</gene>
<dbReference type="Proteomes" id="UP001379533">
    <property type="component" value="Chromosome"/>
</dbReference>
<feature type="signal peptide" evidence="1">
    <location>
        <begin position="1"/>
        <end position="23"/>
    </location>
</feature>
<feature type="chain" id="PRO_5046331670" description="Outer membrane protein beta-barrel domain-containing protein" evidence="1">
    <location>
        <begin position="24"/>
        <end position="185"/>
    </location>
</feature>
<dbReference type="SUPFAM" id="SSF56925">
    <property type="entry name" value="OMPA-like"/>
    <property type="match status" value="1"/>
</dbReference>
<dbReference type="InterPro" id="IPR011250">
    <property type="entry name" value="OMP/PagP_B-barrel"/>
</dbReference>
<reference evidence="2 3" key="1">
    <citation type="submission" date="2021-12" db="EMBL/GenBank/DDBJ databases">
        <title>Discovery of the Pendulisporaceae a myxobacterial family with distinct sporulation behavior and unique specialized metabolism.</title>
        <authorList>
            <person name="Garcia R."/>
            <person name="Popoff A."/>
            <person name="Bader C.D."/>
            <person name="Loehr J."/>
            <person name="Walesch S."/>
            <person name="Walt C."/>
            <person name="Boldt J."/>
            <person name="Bunk B."/>
            <person name="Haeckl F.J.F.P.J."/>
            <person name="Gunesch A.P."/>
            <person name="Birkelbach J."/>
            <person name="Nuebel U."/>
            <person name="Pietschmann T."/>
            <person name="Bach T."/>
            <person name="Mueller R."/>
        </authorList>
    </citation>
    <scope>NUCLEOTIDE SEQUENCE [LARGE SCALE GENOMIC DNA]</scope>
    <source>
        <strain evidence="2 3">MSr12523</strain>
    </source>
</reference>
<protein>
    <recommendedName>
        <fullName evidence="4">Outer membrane protein beta-barrel domain-containing protein</fullName>
    </recommendedName>
</protein>
<evidence type="ECO:0008006" key="4">
    <source>
        <dbReference type="Google" id="ProtNLM"/>
    </source>
</evidence>
<evidence type="ECO:0000313" key="3">
    <source>
        <dbReference type="Proteomes" id="UP001379533"/>
    </source>
</evidence>
<evidence type="ECO:0000313" key="2">
    <source>
        <dbReference type="EMBL" id="WXA92862.1"/>
    </source>
</evidence>
<keyword evidence="3" id="KW-1185">Reference proteome</keyword>
<keyword evidence="1" id="KW-0732">Signal</keyword>
<organism evidence="2 3">
    <name type="scientific">Pendulispora brunnea</name>
    <dbReference type="NCBI Taxonomy" id="2905690"/>
    <lineage>
        <taxon>Bacteria</taxon>
        <taxon>Pseudomonadati</taxon>
        <taxon>Myxococcota</taxon>
        <taxon>Myxococcia</taxon>
        <taxon>Myxococcales</taxon>
        <taxon>Sorangiineae</taxon>
        <taxon>Pendulisporaceae</taxon>
        <taxon>Pendulispora</taxon>
    </lineage>
</organism>
<name>A0ABZ2K2K7_9BACT</name>
<dbReference type="Gene3D" id="2.40.160.20">
    <property type="match status" value="1"/>
</dbReference>
<dbReference type="EMBL" id="CP089982">
    <property type="protein sequence ID" value="WXA92862.1"/>
    <property type="molecule type" value="Genomic_DNA"/>
</dbReference>
<evidence type="ECO:0000256" key="1">
    <source>
        <dbReference type="SAM" id="SignalP"/>
    </source>
</evidence>